<organism evidence="1">
    <name type="scientific">viral metagenome</name>
    <dbReference type="NCBI Taxonomy" id="1070528"/>
    <lineage>
        <taxon>unclassified sequences</taxon>
        <taxon>metagenomes</taxon>
        <taxon>organismal metagenomes</taxon>
    </lineage>
</organism>
<name>A0A6C0BW01_9ZZZZ</name>
<accession>A0A6C0BW01</accession>
<protein>
    <submittedName>
        <fullName evidence="1">Uncharacterized protein</fullName>
    </submittedName>
</protein>
<dbReference type="AlphaFoldDB" id="A0A6C0BW01"/>
<sequence length="126" mass="14625">MPKKHKICESEDEDDQIYSNLGLQVKATFTPDDFLSNPETSMLLEHDFYERMLKRIEAEVTSFYEELRKHECDVASGMLAHDKGGEGIGLLLTILADNIKKDYRFEMFYERPDLATPLLIEYEIAN</sequence>
<dbReference type="EMBL" id="MN739254">
    <property type="protein sequence ID" value="QHS95608.1"/>
    <property type="molecule type" value="Genomic_DNA"/>
</dbReference>
<reference evidence="1" key="1">
    <citation type="journal article" date="2020" name="Nature">
        <title>Giant virus diversity and host interactions through global metagenomics.</title>
        <authorList>
            <person name="Schulz F."/>
            <person name="Roux S."/>
            <person name="Paez-Espino D."/>
            <person name="Jungbluth S."/>
            <person name="Walsh D.A."/>
            <person name="Denef V.J."/>
            <person name="McMahon K.D."/>
            <person name="Konstantinidis K.T."/>
            <person name="Eloe-Fadrosh E.A."/>
            <person name="Kyrpides N.C."/>
            <person name="Woyke T."/>
        </authorList>
    </citation>
    <scope>NUCLEOTIDE SEQUENCE</scope>
    <source>
        <strain evidence="1">GVMAG-M-3300018868-6</strain>
    </source>
</reference>
<evidence type="ECO:0000313" key="1">
    <source>
        <dbReference type="EMBL" id="QHS95608.1"/>
    </source>
</evidence>
<proteinExistence type="predicted"/>